<dbReference type="Pfam" id="PF08659">
    <property type="entry name" value="KR"/>
    <property type="match status" value="1"/>
</dbReference>
<reference evidence="11" key="1">
    <citation type="journal article" date="2019" name="Int. J. Syst. Evol. Microbiol.">
        <title>The Global Catalogue of Microorganisms (GCM) 10K type strain sequencing project: providing services to taxonomists for standard genome sequencing and annotation.</title>
        <authorList>
            <consortium name="The Broad Institute Genomics Platform"/>
            <consortium name="The Broad Institute Genome Sequencing Center for Infectious Disease"/>
            <person name="Wu L."/>
            <person name="Ma J."/>
        </authorList>
    </citation>
    <scope>NUCLEOTIDE SEQUENCE [LARGE SCALE GENOMIC DNA]</scope>
    <source>
        <strain evidence="11">KCTC 52277</strain>
    </source>
</reference>
<dbReference type="InterPro" id="IPR014030">
    <property type="entry name" value="Ketoacyl_synth_N"/>
</dbReference>
<keyword evidence="3" id="KW-0597">Phosphoprotein</keyword>
<evidence type="ECO:0000313" key="10">
    <source>
        <dbReference type="EMBL" id="MFC3140680.1"/>
    </source>
</evidence>
<dbReference type="InterPro" id="IPR016036">
    <property type="entry name" value="Malonyl_transacylase_ACP-bd"/>
</dbReference>
<dbReference type="Pfam" id="PF00109">
    <property type="entry name" value="ketoacyl-synt"/>
    <property type="match status" value="1"/>
</dbReference>
<dbReference type="NCBIfam" id="TIGR02813">
    <property type="entry name" value="omega_3_PfaA"/>
    <property type="match status" value="2"/>
</dbReference>
<dbReference type="PANTHER" id="PTHR43074">
    <property type="entry name" value="OMEGA-3 POLYUNSATURATED FATTY ACID SYNTHASE PFAB-RELATED"/>
    <property type="match status" value="1"/>
</dbReference>
<accession>A0ABV7GKX3</accession>
<feature type="region of interest" description="Disordered" evidence="6">
    <location>
        <begin position="1613"/>
        <end position="1640"/>
    </location>
</feature>
<dbReference type="PROSITE" id="PS52004">
    <property type="entry name" value="KS3_2"/>
    <property type="match status" value="1"/>
</dbReference>
<dbReference type="Proteomes" id="UP001595621">
    <property type="component" value="Unassembled WGS sequence"/>
</dbReference>
<dbReference type="SUPFAM" id="SSF47336">
    <property type="entry name" value="ACP-like"/>
    <property type="match status" value="4"/>
</dbReference>
<dbReference type="InterPro" id="IPR032821">
    <property type="entry name" value="PKS_assoc"/>
</dbReference>
<feature type="domain" description="Carrier" evidence="7">
    <location>
        <begin position="1213"/>
        <end position="1293"/>
    </location>
</feature>
<feature type="region of interest" description="N-terminal hotdog fold" evidence="5">
    <location>
        <begin position="2170"/>
        <end position="2290"/>
    </location>
</feature>
<dbReference type="InterPro" id="IPR014031">
    <property type="entry name" value="Ketoacyl_synth_C"/>
</dbReference>
<feature type="compositionally biased region" description="Polar residues" evidence="6">
    <location>
        <begin position="1136"/>
        <end position="1158"/>
    </location>
</feature>
<feature type="compositionally biased region" description="Low complexity" evidence="6">
    <location>
        <begin position="1027"/>
        <end position="1037"/>
    </location>
</feature>
<dbReference type="InterPro" id="IPR013968">
    <property type="entry name" value="PKS_KR"/>
</dbReference>
<evidence type="ECO:0000256" key="1">
    <source>
        <dbReference type="ARBA" id="ARBA00006484"/>
    </source>
</evidence>
<dbReference type="InterPro" id="IPR004432">
    <property type="entry name" value="Omega_3_polyunsat_FA_synth"/>
</dbReference>
<feature type="active site" description="Proton acceptor; for dehydratase activity" evidence="5">
    <location>
        <position position="2200"/>
    </location>
</feature>
<dbReference type="SMART" id="SM00827">
    <property type="entry name" value="PKS_AT"/>
    <property type="match status" value="1"/>
</dbReference>
<dbReference type="InterPro" id="IPR014043">
    <property type="entry name" value="Acyl_transferase_dom"/>
</dbReference>
<dbReference type="SUPFAM" id="SSF55048">
    <property type="entry name" value="Probable ACP-binding domain of malonyl-CoA ACP transacylase"/>
    <property type="match status" value="1"/>
</dbReference>
<feature type="region of interest" description="Disordered" evidence="6">
    <location>
        <begin position="1015"/>
        <end position="1041"/>
    </location>
</feature>
<dbReference type="InterPro" id="IPR016039">
    <property type="entry name" value="Thiolase-like"/>
</dbReference>
<dbReference type="Pfam" id="PF14765">
    <property type="entry name" value="PS-DH"/>
    <property type="match status" value="1"/>
</dbReference>
<feature type="region of interest" description="Disordered" evidence="6">
    <location>
        <begin position="1136"/>
        <end position="1188"/>
    </location>
</feature>
<feature type="compositionally biased region" description="Polar residues" evidence="6">
    <location>
        <begin position="2460"/>
        <end position="2470"/>
    </location>
</feature>
<dbReference type="InterPro" id="IPR049551">
    <property type="entry name" value="PKS_DH_C"/>
</dbReference>
<dbReference type="Gene3D" id="3.40.47.10">
    <property type="match status" value="1"/>
</dbReference>
<dbReference type="SMART" id="SM00822">
    <property type="entry name" value="PKS_KR"/>
    <property type="match status" value="1"/>
</dbReference>
<dbReference type="Pfam" id="PF16197">
    <property type="entry name" value="KAsynt_C_assoc"/>
    <property type="match status" value="1"/>
</dbReference>
<name>A0ABV7GKX3_9GAMM</name>
<dbReference type="EMBL" id="JBHRTD010000018">
    <property type="protein sequence ID" value="MFC3140680.1"/>
    <property type="molecule type" value="Genomic_DNA"/>
</dbReference>
<dbReference type="SUPFAM" id="SSF53901">
    <property type="entry name" value="Thiolase-like"/>
    <property type="match status" value="1"/>
</dbReference>
<feature type="compositionally biased region" description="Low complexity" evidence="6">
    <location>
        <begin position="1613"/>
        <end position="1625"/>
    </location>
</feature>
<dbReference type="InterPro" id="IPR020841">
    <property type="entry name" value="PKS_Beta-ketoAc_synthase_dom"/>
</dbReference>
<dbReference type="InterPro" id="IPR036291">
    <property type="entry name" value="NAD(P)-bd_dom_sf"/>
</dbReference>
<dbReference type="Pfam" id="PF00698">
    <property type="entry name" value="Acyl_transf_1"/>
    <property type="match status" value="1"/>
</dbReference>
<dbReference type="InterPro" id="IPR049900">
    <property type="entry name" value="PKS_mFAS_DH"/>
</dbReference>
<evidence type="ECO:0000256" key="5">
    <source>
        <dbReference type="PROSITE-ProRule" id="PRU01363"/>
    </source>
</evidence>
<feature type="region of interest" description="C-terminal hotdog fold" evidence="5">
    <location>
        <begin position="2303"/>
        <end position="2446"/>
    </location>
</feature>
<dbReference type="PROSITE" id="PS50075">
    <property type="entry name" value="CARRIER"/>
    <property type="match status" value="3"/>
</dbReference>
<evidence type="ECO:0000256" key="6">
    <source>
        <dbReference type="SAM" id="MobiDB-lite"/>
    </source>
</evidence>
<feature type="compositionally biased region" description="Low complexity" evidence="6">
    <location>
        <begin position="1165"/>
        <end position="1184"/>
    </location>
</feature>
<feature type="domain" description="PKS/mFAS DH" evidence="9">
    <location>
        <begin position="2170"/>
        <end position="2446"/>
    </location>
</feature>
<evidence type="ECO:0000259" key="9">
    <source>
        <dbReference type="PROSITE" id="PS52019"/>
    </source>
</evidence>
<keyword evidence="11" id="KW-1185">Reference proteome</keyword>
<feature type="domain" description="Carrier" evidence="7">
    <location>
        <begin position="1533"/>
        <end position="1613"/>
    </location>
</feature>
<dbReference type="SUPFAM" id="SSF51735">
    <property type="entry name" value="NAD(P)-binding Rossmann-fold domains"/>
    <property type="match status" value="2"/>
</dbReference>
<dbReference type="CDD" id="cd08953">
    <property type="entry name" value="KR_2_SDR_x"/>
    <property type="match status" value="1"/>
</dbReference>
<dbReference type="CDD" id="cd00833">
    <property type="entry name" value="PKS"/>
    <property type="match status" value="1"/>
</dbReference>
<dbReference type="PROSITE" id="PS52019">
    <property type="entry name" value="PKS_MFAS_DH"/>
    <property type="match status" value="1"/>
</dbReference>
<dbReference type="SMART" id="SM00825">
    <property type="entry name" value="PKS_KS"/>
    <property type="match status" value="1"/>
</dbReference>
<feature type="domain" description="Carrier" evidence="7">
    <location>
        <begin position="1310"/>
        <end position="1390"/>
    </location>
</feature>
<dbReference type="Gene3D" id="3.40.366.10">
    <property type="entry name" value="Malonyl-Coenzyme A Acyl Carrier Protein, domain 2"/>
    <property type="match status" value="1"/>
</dbReference>
<feature type="region of interest" description="Disordered" evidence="6">
    <location>
        <begin position="2450"/>
        <end position="2470"/>
    </location>
</feature>
<dbReference type="InterPro" id="IPR016035">
    <property type="entry name" value="Acyl_Trfase/lysoPLipase"/>
</dbReference>
<dbReference type="Gene3D" id="3.40.50.720">
    <property type="entry name" value="NAD(P)-binding Rossmann-like Domain"/>
    <property type="match status" value="1"/>
</dbReference>
<comment type="similarity">
    <text evidence="1">Belongs to the short-chain dehydrogenases/reductases (SDR) family.</text>
</comment>
<feature type="active site" description="Proton donor; for dehydratase activity" evidence="5">
    <location>
        <position position="2363"/>
    </location>
</feature>
<evidence type="ECO:0000256" key="3">
    <source>
        <dbReference type="ARBA" id="ARBA00022553"/>
    </source>
</evidence>
<feature type="domain" description="Ketosynthase family 3 (KS3)" evidence="8">
    <location>
        <begin position="24"/>
        <end position="486"/>
    </location>
</feature>
<dbReference type="SUPFAM" id="SSF52151">
    <property type="entry name" value="FabD/lysophospholipase-like"/>
    <property type="match status" value="1"/>
</dbReference>
<evidence type="ECO:0000256" key="2">
    <source>
        <dbReference type="ARBA" id="ARBA00022450"/>
    </source>
</evidence>
<proteinExistence type="inferred from homology"/>
<evidence type="ECO:0000313" key="11">
    <source>
        <dbReference type="Proteomes" id="UP001595621"/>
    </source>
</evidence>
<dbReference type="InterPro" id="IPR057326">
    <property type="entry name" value="KR_dom"/>
</dbReference>
<evidence type="ECO:0000259" key="8">
    <source>
        <dbReference type="PROSITE" id="PS52004"/>
    </source>
</evidence>
<gene>
    <name evidence="10" type="ORF">ACFOE0_21230</name>
</gene>
<keyword evidence="2" id="KW-0596">Phosphopantetheine</keyword>
<evidence type="ECO:0000259" key="7">
    <source>
        <dbReference type="PROSITE" id="PS50075"/>
    </source>
</evidence>
<dbReference type="InterPro" id="IPR052568">
    <property type="entry name" value="PKS-FAS_Synthase"/>
</dbReference>
<dbReference type="InterPro" id="IPR001227">
    <property type="entry name" value="Ac_transferase_dom_sf"/>
</dbReference>
<dbReference type="PANTHER" id="PTHR43074:SF1">
    <property type="entry name" value="BETA-KETOACYL SYNTHASE FAMILY PROTEIN-RELATED"/>
    <property type="match status" value="1"/>
</dbReference>
<sequence>MSHPDTQSDTHSSTDARLGRRLKDTPVAIVGMSSLFANAKYLDEFWDLIVDKIDAITQVPDSHWDPKDYFDADPNTPDRVYCQRGGFLPEMEFNPLDFGLPPNILEQTDTAQLLSLLVARDLLIDAGIEDEANYDRNRVGITLGIGGGQKISQAMNARLQYPVLKKIFKSSGISDDDCEMLIRKFQDQYIPWQENAFPGSLGNVIAGRIANRFNLGGMNCVVDAACAGSLAAMRMALGELLEGRSDMMLTGGVCTDNSPYMYMSFSKTPAFTKDDNIKPFDADSKGMMIGEGIGMLALKRLEDAERDGDRIYAVIKGIGASSDGRFKSIYAPRPEGQAKALARAYDDAGFAPHTVGLIEAHGTGTAAGDIAEFNGLNSVFSQDESGNPRDEKQHIALGSVKSQVGHTKSTAGTAGVIKAALALHHKVLPPTINVSKPNPKMALEDSAFYLSTQTSPWLIGQDNAPRRAGISSFGFGGTNFHIVLEEYQGEHSSPYRLRRSTRPLLFSAPSVEALSQTLSRAIEALGNNSSEAFDSLCQEFALAPCSDEHPRLGMAVSTPQELSSLLSQALDMLTKSGSSPWQTPNGVSYRPCAQQGKLAALFTGQGNQYLQMGRELACLYPEQRNWLEKFNTVFKGAALKPLSRVMYPFEAFDDETKARQQAELTDTRYAQSAIGALSAAQYELMRNAGLKADMLAGHSYGELTALWASGAISDEAFCQLSLARGQAMALASAQEPKGSMAAVVLGKQQDRAQLDALLEANPGVAIANLNSPSQLVIAGEEAALAKVITGLKAEGIKAVALNVAGAFHTPMMAQASIEYNQTISEQSVSQPDIQVWSNQTGQPYGDDIVGQLSEHMLSQVDYVSQIKGMIESGARTFVEFGPKNTQSKLVSAITQEYFPELKEQVITLSVNPTQVKSSSGAQDSSDKQLKLAAVQLAVAGQSMTDPDTWAIQHKRHLVKPSPMNIRLNGAHYVSPATREKASLSLQQGQISPEIRTQTIEKVVEKIVEKPQSSHLGYGAEHSAPTQSASASSVVASSGHLQAPSGSPLESLFGAQSEAAKVHQAFLDIPKQYNETFNELMQAQLQLAKQGLPVPESLQRSIELFHQHQADTLRVHQAYLAQMSGATQSSPLASQVLPQAQPQTQPAVSAPSIASTSGIPTARVSTPVAPAQTQSPAQSPAQAQVETQIQTSHPVSVSVALADSASISPSTAAEPQQDVTGTLLAVVADKTGYPIEMLELSMDMEADLGIDSIKRVEILGAIQEALPQLPALSPDVLAECRTLEQVQQEILSALSTQTAAGSNAGTSQAQTAEVDVQSVLMGVVADKTGYPTEMLELSMDMEADLGIDSIKRVEILGAVQEALPQLPALSPDVLAECRTLEQVQTEIISTLPAQTAQPNLANKSIANKSAANTNAAAVAGLDVQPVLMGVVADKTGYPAEMLELSMDMEADLGIDSIKRVEILGAVQEALPNLPALSPEAMAECRTLAEICILLSQSAPEAPTQGTAQSIMPESLSAIADAQVSHSDSVDNSSHSDQDVIAVLLNVVADKTGYPAEMLELSMDMEADLGIDSIKRVEILGAVQEALPNLPSLSPEAMAECRTLAEITVQLASASPATPQAPSAQMADSAADNTEATDESALPPYSGVALHQAPDALSTIELPKGGKVLLLDDGHHAGVIAEKLKGLDLSPVVLSMGTPGVLASDISQFTVSAEAVGEENLETELAAVVSELGDGLCGLVILTDPTQSSEQQLVSLRAATLLAKLASPHLKASTPSLFATVTRQDGGFGYLKGTEQLLSGGLHGLCKTLRHEWPQVHCKALDVDADLDGHTYASALIAELTQTTDNTETGVSEQDGNLIRLTPVAASADLQDAITLDDGDTILVSGGAKGVTLDCTLELARCSGSHFVLLGRSALPESLPLWAENKAPGELKAALLAHMKESGKKLTPKELDAELAPIASAVEIHQALEQFTLAGASAEYLAVDITDAKQLDEKLSPLAAIRPFNGLIHGAGVLADKLIEEKTLSQFNRVFDTKVIGLQNLLALLTPSALKFVSLFSSAAGFYGNSGQSDYSMANEVLNRYAISLKTQSPECKITSFNWGPWDGGMVTAGLKAMFESRGVYVIPRNAGAKLFAQQVLEPGLLHCLVGTDMQGAGIDENWIDENQTEKSTDTAPTGDIQVKKPEGVQADWQLTLQNNEFLKDHSILGNPVMPTACALSLMLDNLMSDNQQEQNGDWTALGHYQLLKGLVFDDKDTAKLSLEGLSSDSGDKLLLSVDGRPCYRAAPVIAGAISTPAIPKRLLQEYKSHGVSGRDSYQQGPLFHGPGLQLLTSLAIKESQLLANVSLPANARDFGDFSGRKNRICALDAILQGALVLAHNLSGQDSLPVGFAQLAVNKQLDSFNEGRLWLHNATLMGNSFQCDASLFADTGETLAVVKGVKLTLSTTRLNASGQSQAVESKRTAQQESAAVENAN</sequence>
<protein>
    <submittedName>
        <fullName evidence="10">Type I polyketide synthase</fullName>
    </submittedName>
</protein>
<keyword evidence="4" id="KW-0808">Transferase</keyword>
<dbReference type="RefSeq" id="WP_248934535.1">
    <property type="nucleotide sequence ID" value="NZ_JAKILF010000001.1"/>
</dbReference>
<comment type="caution">
    <text evidence="10">The sequence shown here is derived from an EMBL/GenBank/DDBJ whole genome shotgun (WGS) entry which is preliminary data.</text>
</comment>
<dbReference type="InterPro" id="IPR042104">
    <property type="entry name" value="PKS_dehydratase_sf"/>
</dbReference>
<evidence type="ECO:0000256" key="4">
    <source>
        <dbReference type="ARBA" id="ARBA00022679"/>
    </source>
</evidence>
<dbReference type="Pfam" id="PF00550">
    <property type="entry name" value="PP-binding"/>
    <property type="match status" value="4"/>
</dbReference>
<dbReference type="Gene3D" id="3.10.129.110">
    <property type="entry name" value="Polyketide synthase dehydratase"/>
    <property type="match status" value="1"/>
</dbReference>
<dbReference type="Pfam" id="PF02801">
    <property type="entry name" value="Ketoacyl-synt_C"/>
    <property type="match status" value="1"/>
</dbReference>
<dbReference type="InterPro" id="IPR009081">
    <property type="entry name" value="PP-bd_ACP"/>
</dbReference>
<dbReference type="Gene3D" id="1.10.1200.10">
    <property type="entry name" value="ACP-like"/>
    <property type="match status" value="4"/>
</dbReference>
<organism evidence="10 11">
    <name type="scientific">Shewanella submarina</name>
    <dbReference type="NCBI Taxonomy" id="2016376"/>
    <lineage>
        <taxon>Bacteria</taxon>
        <taxon>Pseudomonadati</taxon>
        <taxon>Pseudomonadota</taxon>
        <taxon>Gammaproteobacteria</taxon>
        <taxon>Alteromonadales</taxon>
        <taxon>Shewanellaceae</taxon>
        <taxon>Shewanella</taxon>
    </lineage>
</organism>
<dbReference type="InterPro" id="IPR036736">
    <property type="entry name" value="ACP-like_sf"/>
</dbReference>